<reference evidence="1" key="1">
    <citation type="submission" date="2015-08" db="EMBL/GenBank/DDBJ databases">
        <authorList>
            <person name="Babu N.S."/>
            <person name="Beckwith C.J."/>
            <person name="Beseler K.G."/>
            <person name="Brison A."/>
            <person name="Carone J.V."/>
            <person name="Caskin T.P."/>
            <person name="Diamond M."/>
            <person name="Durham M.E."/>
            <person name="Foxe J.M."/>
            <person name="Go M."/>
            <person name="Henderson B.A."/>
            <person name="Jones I.B."/>
            <person name="McGettigan J.A."/>
            <person name="Micheletti S.J."/>
            <person name="Nasrallah M.E."/>
            <person name="Ortiz D."/>
            <person name="Piller C.R."/>
            <person name="Privatt S.R."/>
            <person name="Schneider S.L."/>
            <person name="Sharp S."/>
            <person name="Smith T.C."/>
            <person name="Stanton J.D."/>
            <person name="Ullery H.E."/>
            <person name="Wilson R.J."/>
            <person name="Serrano M.G."/>
            <person name="Buck G."/>
            <person name="Lee V."/>
            <person name="Wang Y."/>
            <person name="Carvalho R."/>
            <person name="Voegtly L."/>
            <person name="Shi R."/>
            <person name="Duckworth R."/>
            <person name="Johnson A."/>
            <person name="Loviza R."/>
            <person name="Walstead R."/>
            <person name="Shah Z."/>
            <person name="Kiflezghi M."/>
            <person name="Wade K."/>
            <person name="Ball S.L."/>
            <person name="Bradley K.W."/>
            <person name="Asai D.J."/>
            <person name="Bowman C.A."/>
            <person name="Russell D.A."/>
            <person name="Pope W.H."/>
            <person name="Jacobs-Sera D."/>
            <person name="Hendrix R.W."/>
            <person name="Hatfull G.F."/>
        </authorList>
    </citation>
    <scope>NUCLEOTIDE SEQUENCE</scope>
</reference>
<proteinExistence type="predicted"/>
<dbReference type="PROSITE" id="PS51257">
    <property type="entry name" value="PROKAR_LIPOPROTEIN"/>
    <property type="match status" value="1"/>
</dbReference>
<gene>
    <name evidence="1" type="ORF">NOCA2690013</name>
</gene>
<evidence type="ECO:0008006" key="2">
    <source>
        <dbReference type="Google" id="ProtNLM"/>
    </source>
</evidence>
<name>A0A2P2CD06_9ZZZZ</name>
<accession>A0A2P2CD06</accession>
<organism evidence="1">
    <name type="scientific">metagenome</name>
    <dbReference type="NCBI Taxonomy" id="256318"/>
    <lineage>
        <taxon>unclassified sequences</taxon>
        <taxon>metagenomes</taxon>
    </lineage>
</organism>
<protein>
    <recommendedName>
        <fullName evidence="2">Lipoprotein</fullName>
    </recommendedName>
</protein>
<dbReference type="EMBL" id="CZKA01000066">
    <property type="protein sequence ID" value="CUR59884.1"/>
    <property type="molecule type" value="Genomic_DNA"/>
</dbReference>
<dbReference type="AlphaFoldDB" id="A0A2P2CD06"/>
<sequence length="417" mass="43890">MTCRRPLIPSQGAGLTAVLLLAASALSGCTSSAHEQETAWQALHRYGWPDETAVVIYWSQSLDNGRDGLLEFAAADGSELDSAPISGLDNGRMREAGNSAVCILTSDGLMRISRTTATKTEVPDSAHSVGHWVGTDTHGSCVGVYNSGAQDSGYVTSVGWATATGQGRGESVVPDVPGPVGSSSQSVWVRNAGTPTTRGTVTLYRVDMETGRTTVSLRWTTGTIPVGSGAVSLEAGYASDIFADHGKLYYLEDLKGVDAEGGWAELEPGVHAELRLAELDPNKRSHRSRLVAREPWGSTEGSDGKTSLLATALWKGHLFGRAIYSGDGEGHLVRVDLDTAQRSVVGTLSEEAKGADSINAAWDQDSLHLLLETAGTFTLETYSLVSGSLRDSIPVDEPHEGTSSMGVQAFAVVGKRG</sequence>
<evidence type="ECO:0000313" key="1">
    <source>
        <dbReference type="EMBL" id="CUR59884.1"/>
    </source>
</evidence>